<reference evidence="3 4" key="1">
    <citation type="submission" date="2018-09" db="EMBL/GenBank/DDBJ databases">
        <authorList>
            <person name="Livingstone P.G."/>
            <person name="Whitworth D.E."/>
        </authorList>
    </citation>
    <scope>NUCLEOTIDE SEQUENCE [LARGE SCALE GENOMIC DNA]</scope>
    <source>
        <strain evidence="3 4">CA031B</strain>
    </source>
</reference>
<keyword evidence="4" id="KW-1185">Reference proteome</keyword>
<dbReference type="PANTHER" id="PTHR30437:SF6">
    <property type="entry name" value="TRANSCRIPTION ELONGATION FACTOR GREB"/>
    <property type="match status" value="1"/>
</dbReference>
<dbReference type="PANTHER" id="PTHR30437">
    <property type="entry name" value="TRANSCRIPTION ELONGATION FACTOR GREA"/>
    <property type="match status" value="1"/>
</dbReference>
<dbReference type="InterPro" id="IPR023459">
    <property type="entry name" value="Tscrpt_elong_fac_GreA/B_fam"/>
</dbReference>
<feature type="region of interest" description="Disordered" evidence="1">
    <location>
        <begin position="1"/>
        <end position="29"/>
    </location>
</feature>
<accession>A0ABX9QQC6</accession>
<evidence type="ECO:0000313" key="3">
    <source>
        <dbReference type="EMBL" id="RKI14220.1"/>
    </source>
</evidence>
<dbReference type="InterPro" id="IPR036953">
    <property type="entry name" value="GreA/GreB_C_sf"/>
</dbReference>
<name>A0ABX9QQC6_9BACT</name>
<organism evidence="3 4">
    <name type="scientific">Corallococcus praedator</name>
    <dbReference type="NCBI Taxonomy" id="2316724"/>
    <lineage>
        <taxon>Bacteria</taxon>
        <taxon>Pseudomonadati</taxon>
        <taxon>Myxococcota</taxon>
        <taxon>Myxococcia</taxon>
        <taxon>Myxococcales</taxon>
        <taxon>Cystobacterineae</taxon>
        <taxon>Myxococcaceae</taxon>
        <taxon>Corallococcus</taxon>
    </lineage>
</organism>
<dbReference type="EMBL" id="RAWI01000030">
    <property type="protein sequence ID" value="RKI14220.1"/>
    <property type="molecule type" value="Genomic_DNA"/>
</dbReference>
<proteinExistence type="predicted"/>
<protein>
    <recommendedName>
        <fullName evidence="2">Transcription elongation factor GreA/GreB C-terminal domain-containing protein</fullName>
    </recommendedName>
</protein>
<dbReference type="Pfam" id="PF01272">
    <property type="entry name" value="GreA_GreB"/>
    <property type="match status" value="1"/>
</dbReference>
<evidence type="ECO:0000313" key="4">
    <source>
        <dbReference type="Proteomes" id="UP000278907"/>
    </source>
</evidence>
<sequence>MSKAFTKEDGGGDEGLTPMRPRTTAGEQRYITPEGYRALQEELLASQGPVPQDWPELEAGVRRRERERRAREVAAILEEVRVVEPDPSQAGRVFFGAWVVLEDEEGEQMRYRIVGPDEADVKAGRLSVESPLARALLGKEAGEVVLVERPRGPVEYELLAVEYARSEEASAPGP</sequence>
<dbReference type="InterPro" id="IPR018151">
    <property type="entry name" value="TF_GreA/GreB_CS"/>
</dbReference>
<comment type="caution">
    <text evidence="3">The sequence shown here is derived from an EMBL/GenBank/DDBJ whole genome shotgun (WGS) entry which is preliminary data.</text>
</comment>
<evidence type="ECO:0000259" key="2">
    <source>
        <dbReference type="Pfam" id="PF01272"/>
    </source>
</evidence>
<dbReference type="SUPFAM" id="SSF54534">
    <property type="entry name" value="FKBP-like"/>
    <property type="match status" value="1"/>
</dbReference>
<dbReference type="PROSITE" id="PS00830">
    <property type="entry name" value="GREAB_2"/>
    <property type="match status" value="1"/>
</dbReference>
<dbReference type="RefSeq" id="WP_120534722.1">
    <property type="nucleotide sequence ID" value="NZ_RAWI01000030.1"/>
</dbReference>
<dbReference type="Proteomes" id="UP000278907">
    <property type="component" value="Unassembled WGS sequence"/>
</dbReference>
<dbReference type="InterPro" id="IPR001437">
    <property type="entry name" value="Tscrpt_elong_fac_GreA/B_C"/>
</dbReference>
<evidence type="ECO:0000256" key="1">
    <source>
        <dbReference type="SAM" id="MobiDB-lite"/>
    </source>
</evidence>
<feature type="domain" description="Transcription elongation factor GreA/GreB C-terminal" evidence="2">
    <location>
        <begin position="89"/>
        <end position="163"/>
    </location>
</feature>
<feature type="compositionally biased region" description="Basic and acidic residues" evidence="1">
    <location>
        <begin position="1"/>
        <end position="10"/>
    </location>
</feature>
<dbReference type="Gene3D" id="3.10.50.30">
    <property type="entry name" value="Transcription elongation factor, GreA/GreB, C-terminal domain"/>
    <property type="match status" value="1"/>
</dbReference>
<gene>
    <name evidence="3" type="ORF">D7Y13_06345</name>
</gene>